<reference evidence="2" key="1">
    <citation type="journal article" date="2021" name="Nat. Commun.">
        <title>Genomic analyses provide insights into spinach domestication and the genetic basis of agronomic traits.</title>
        <authorList>
            <person name="Cai X."/>
            <person name="Sun X."/>
            <person name="Xu C."/>
            <person name="Sun H."/>
            <person name="Wang X."/>
            <person name="Ge C."/>
            <person name="Zhang Z."/>
            <person name="Wang Q."/>
            <person name="Fei Z."/>
            <person name="Jiao C."/>
            <person name="Wang Q."/>
        </authorList>
    </citation>
    <scope>NUCLEOTIDE SEQUENCE [LARGE SCALE GENOMIC DNA]</scope>
    <source>
        <strain evidence="2">cv. Varoflay</strain>
    </source>
</reference>
<dbReference type="KEGG" id="soe:110799573"/>
<evidence type="ECO:0000256" key="1">
    <source>
        <dbReference type="SAM" id="MobiDB-lite"/>
    </source>
</evidence>
<feature type="compositionally biased region" description="Low complexity" evidence="1">
    <location>
        <begin position="145"/>
        <end position="154"/>
    </location>
</feature>
<dbReference type="RefSeq" id="XP_021860546.2">
    <property type="nucleotide sequence ID" value="XM_022004854.2"/>
</dbReference>
<dbReference type="GeneID" id="110799573"/>
<accession>A0A9R0K6N9</accession>
<feature type="region of interest" description="Disordered" evidence="1">
    <location>
        <begin position="261"/>
        <end position="294"/>
    </location>
</feature>
<dbReference type="AlphaFoldDB" id="A0A9R0K6N9"/>
<name>A0A9R0K6N9_SPIOL</name>
<dbReference type="PANTHER" id="PTHR33623">
    <property type="entry name" value="OS04G0572500 PROTEIN"/>
    <property type="match status" value="1"/>
</dbReference>
<keyword evidence="2" id="KW-1185">Reference proteome</keyword>
<feature type="region of interest" description="Disordered" evidence="1">
    <location>
        <begin position="123"/>
        <end position="154"/>
    </location>
</feature>
<evidence type="ECO:0000313" key="2">
    <source>
        <dbReference type="Proteomes" id="UP000813463"/>
    </source>
</evidence>
<sequence>MATKNGKMLKDFLQDVSNSNSSSGFEITAGNLPRSRSRSRVAAEAAFTSFQKLLQAVKSFHYSSTPSTLQTSVSRRLLGRLKKSNKLSDEVRSSKIVVVTVKVKDILRWKSFRDLVVDDRQISAEEEEEESQPLDFVGPANDAPSTNDSSSNNFNFTVTEEELPCCLGDSDDDEGKLSDVDDGDVVVTSDSEVGPNEEKHNFGSEEDITEQQSPVSVLNSPFRDEVSDEEIPTSFEQKMANMERTKQRLLQSIQWFENLAGVREDDDESIDEDEQEEDDYEQQKAANDASEAKRKAYSSRGFCWFKRGKQSLEDKEECVRGMEKLGQWNKFEEERTELGVELEVEMLSDLLDEVLIDFDG</sequence>
<dbReference type="PANTHER" id="PTHR33623:SF4">
    <property type="entry name" value="DUF4378 DOMAIN-CONTAINING PROTEIN"/>
    <property type="match status" value="1"/>
</dbReference>
<dbReference type="Proteomes" id="UP000813463">
    <property type="component" value="Chromosome 2"/>
</dbReference>
<evidence type="ECO:0000313" key="3">
    <source>
        <dbReference type="RefSeq" id="XP_021860546.2"/>
    </source>
</evidence>
<feature type="compositionally biased region" description="Acidic residues" evidence="1">
    <location>
        <begin position="264"/>
        <end position="280"/>
    </location>
</feature>
<gene>
    <name evidence="3" type="primary">LOC110799573</name>
</gene>
<protein>
    <recommendedName>
        <fullName evidence="4">DUF4378 domain-containing protein</fullName>
    </recommendedName>
</protein>
<reference evidence="3" key="2">
    <citation type="submission" date="2025-08" db="UniProtKB">
        <authorList>
            <consortium name="RefSeq"/>
        </authorList>
    </citation>
    <scope>IDENTIFICATION</scope>
    <source>
        <tissue evidence="3">Leaf</tissue>
    </source>
</reference>
<proteinExistence type="predicted"/>
<evidence type="ECO:0008006" key="4">
    <source>
        <dbReference type="Google" id="ProtNLM"/>
    </source>
</evidence>
<organism evidence="2 3">
    <name type="scientific">Spinacia oleracea</name>
    <name type="common">Spinach</name>
    <dbReference type="NCBI Taxonomy" id="3562"/>
    <lineage>
        <taxon>Eukaryota</taxon>
        <taxon>Viridiplantae</taxon>
        <taxon>Streptophyta</taxon>
        <taxon>Embryophyta</taxon>
        <taxon>Tracheophyta</taxon>
        <taxon>Spermatophyta</taxon>
        <taxon>Magnoliopsida</taxon>
        <taxon>eudicotyledons</taxon>
        <taxon>Gunneridae</taxon>
        <taxon>Pentapetalae</taxon>
        <taxon>Caryophyllales</taxon>
        <taxon>Chenopodiaceae</taxon>
        <taxon>Chenopodioideae</taxon>
        <taxon>Anserineae</taxon>
        <taxon>Spinacia</taxon>
    </lineage>
</organism>
<feature type="region of interest" description="Disordered" evidence="1">
    <location>
        <begin position="187"/>
        <end position="215"/>
    </location>
</feature>